<evidence type="ECO:0000256" key="3">
    <source>
        <dbReference type="ARBA" id="ARBA00002284"/>
    </source>
</evidence>
<evidence type="ECO:0000256" key="9">
    <source>
        <dbReference type="ARBA" id="ARBA00022741"/>
    </source>
</evidence>
<gene>
    <name evidence="15" type="primary">ribBA</name>
    <name evidence="15" type="ORF">CaldiYA01_18890</name>
</gene>
<keyword evidence="10" id="KW-0378">Hydrolase</keyword>
<dbReference type="Proteomes" id="UP000663623">
    <property type="component" value="Chromosome"/>
</dbReference>
<sequence>MIDMYVLKDVIENLKNGEFVIVFDSQNREDEADLILPAQFSTPDKISFVLNHAKGMFCVAIDKEIQRRLNLYVPYNTQDSCAFTVTVDHKDTKTGITAIERSKTSKELANPNAMASDFKIPGHVNPVVAHEGGVLTRKGHTEAAVELCRISKLFPAAVMIEILDEKGDSHNKEYVKSLAKKFSIPITTIDEIEKYILLNQPTVQKEAEADLPTQYGKFKIFAFKNHFSQKEHAVLINQTFNPSQPVNVRIHSSCKTGDVFHSLRCDCHQQLEFFLQFMAENKNCMLIYLDQEGRGIGFANKIKAYAFQEQGFDTYEANNLLGFDDDLRDYFDALHILRFFGISKINLATSNPEKVSFLQDCGIEILKRISIPIVINPYNRKYIHSKILKKKHEILIKGEGVFENF</sequence>
<name>A0ABN6E959_9FIRM</name>
<evidence type="ECO:0000256" key="6">
    <source>
        <dbReference type="ARBA" id="ARBA00005520"/>
    </source>
</evidence>
<dbReference type="PIRSF" id="PIRSF001259">
    <property type="entry name" value="RibA"/>
    <property type="match status" value="1"/>
</dbReference>
<dbReference type="InterPro" id="IPR000926">
    <property type="entry name" value="RibA"/>
</dbReference>
<evidence type="ECO:0000256" key="1">
    <source>
        <dbReference type="ARBA" id="ARBA00000141"/>
    </source>
</evidence>
<dbReference type="InterPro" id="IPR017945">
    <property type="entry name" value="DHBP_synth_RibB-like_a/b_dom"/>
</dbReference>
<comment type="pathway">
    <text evidence="5">Cofactor biosynthesis; riboflavin biosynthesis; 2-hydroxy-3-oxobutyl phosphate from D-ribulose 5-phosphate: step 1/1.</text>
</comment>
<protein>
    <submittedName>
        <fullName evidence="15">Riboflavin biosynthesis protein RibBA</fullName>
    </submittedName>
</protein>
<evidence type="ECO:0000256" key="13">
    <source>
        <dbReference type="ARBA" id="ARBA00049295"/>
    </source>
</evidence>
<evidence type="ECO:0000256" key="4">
    <source>
        <dbReference type="ARBA" id="ARBA00004853"/>
    </source>
</evidence>
<feature type="domain" description="GTP cyclohydrolase II" evidence="14">
    <location>
        <begin position="205"/>
        <end position="369"/>
    </location>
</feature>
<evidence type="ECO:0000256" key="12">
    <source>
        <dbReference type="ARBA" id="ARBA00023134"/>
    </source>
</evidence>
<comment type="function">
    <text evidence="3">Catalyzes the conversion of D-ribulose 5-phosphate to formate and 3,4-dihydroxy-2-butanone 4-phosphate.</text>
</comment>
<evidence type="ECO:0000256" key="7">
    <source>
        <dbReference type="ARBA" id="ARBA00022619"/>
    </source>
</evidence>
<dbReference type="InterPro" id="IPR000422">
    <property type="entry name" value="DHBP_synthase_RibB"/>
</dbReference>
<dbReference type="Gene3D" id="3.40.50.10990">
    <property type="entry name" value="GTP cyclohydrolase II"/>
    <property type="match status" value="1"/>
</dbReference>
<keyword evidence="12" id="KW-0342">GTP-binding</keyword>
<evidence type="ECO:0000256" key="8">
    <source>
        <dbReference type="ARBA" id="ARBA00022723"/>
    </source>
</evidence>
<keyword evidence="16" id="KW-1185">Reference proteome</keyword>
<evidence type="ECO:0000256" key="10">
    <source>
        <dbReference type="ARBA" id="ARBA00022801"/>
    </source>
</evidence>
<evidence type="ECO:0000256" key="5">
    <source>
        <dbReference type="ARBA" id="ARBA00004904"/>
    </source>
</evidence>
<dbReference type="NCBIfam" id="TIGR00506">
    <property type="entry name" value="ribB"/>
    <property type="match status" value="1"/>
</dbReference>
<comment type="cofactor">
    <cofactor evidence="2">
        <name>Zn(2+)</name>
        <dbReference type="ChEBI" id="CHEBI:29105"/>
    </cofactor>
</comment>
<keyword evidence="11" id="KW-0862">Zinc</keyword>
<comment type="similarity">
    <text evidence="6">In the N-terminal section; belongs to the DHBP synthase family.</text>
</comment>
<proteinExistence type="inferred from homology"/>
<dbReference type="PANTHER" id="PTHR21327">
    <property type="entry name" value="GTP CYCLOHYDROLASE II-RELATED"/>
    <property type="match status" value="1"/>
</dbReference>
<dbReference type="SUPFAM" id="SSF55821">
    <property type="entry name" value="YrdC/RibB"/>
    <property type="match status" value="1"/>
</dbReference>
<dbReference type="CDD" id="cd00641">
    <property type="entry name" value="GTP_cyclohydro2"/>
    <property type="match status" value="1"/>
</dbReference>
<comment type="catalytic activity">
    <reaction evidence="1">
        <text>D-ribulose 5-phosphate = (2S)-2-hydroxy-3-oxobutyl phosphate + formate + H(+)</text>
        <dbReference type="Rhea" id="RHEA:18457"/>
        <dbReference type="ChEBI" id="CHEBI:15378"/>
        <dbReference type="ChEBI" id="CHEBI:15740"/>
        <dbReference type="ChEBI" id="CHEBI:58121"/>
        <dbReference type="ChEBI" id="CHEBI:58830"/>
        <dbReference type="EC" id="4.1.99.12"/>
    </reaction>
</comment>
<comment type="pathway">
    <text evidence="4">Cofactor biosynthesis; riboflavin biosynthesis; 5-amino-6-(D-ribitylamino)uracil from GTP: step 1/4.</text>
</comment>
<dbReference type="InterPro" id="IPR036144">
    <property type="entry name" value="RibA-like_sf"/>
</dbReference>
<evidence type="ECO:0000313" key="15">
    <source>
        <dbReference type="EMBL" id="BCS81929.1"/>
    </source>
</evidence>
<dbReference type="NCBIfam" id="NF001591">
    <property type="entry name" value="PRK00393.1"/>
    <property type="match status" value="1"/>
</dbReference>
<evidence type="ECO:0000256" key="11">
    <source>
        <dbReference type="ARBA" id="ARBA00022833"/>
    </source>
</evidence>
<organism evidence="15 16">
    <name type="scientific">Caldicellulosiruptor diazotrophicus</name>
    <dbReference type="NCBI Taxonomy" id="2806205"/>
    <lineage>
        <taxon>Bacteria</taxon>
        <taxon>Bacillati</taxon>
        <taxon>Bacillota</taxon>
        <taxon>Bacillota incertae sedis</taxon>
        <taxon>Caldicellulosiruptorales</taxon>
        <taxon>Caldicellulosiruptoraceae</taxon>
        <taxon>Caldicellulosiruptor</taxon>
    </lineage>
</organism>
<reference evidence="15 16" key="1">
    <citation type="submission" date="2021-02" db="EMBL/GenBank/DDBJ databases">
        <title>Nitrogen-fixing ability and nitrogen fixation related genes of thermophilic fermentative bacteria in the genus Caldicellulosiruptor.</title>
        <authorList>
            <person name="Chen Y."/>
            <person name="Nishihara A."/>
            <person name="Haruta S."/>
        </authorList>
    </citation>
    <scope>NUCLEOTIDE SEQUENCE [LARGE SCALE GENOMIC DNA]</scope>
    <source>
        <strain evidence="15 16">YA01</strain>
    </source>
</reference>
<comment type="catalytic activity">
    <reaction evidence="13">
        <text>GTP + 4 H2O = 2,5-diamino-6-hydroxy-4-(5-phosphoribosylamino)-pyrimidine + formate + 2 phosphate + 3 H(+)</text>
        <dbReference type="Rhea" id="RHEA:23704"/>
        <dbReference type="ChEBI" id="CHEBI:15377"/>
        <dbReference type="ChEBI" id="CHEBI:15378"/>
        <dbReference type="ChEBI" id="CHEBI:15740"/>
        <dbReference type="ChEBI" id="CHEBI:37565"/>
        <dbReference type="ChEBI" id="CHEBI:43474"/>
        <dbReference type="ChEBI" id="CHEBI:58614"/>
        <dbReference type="EC" id="3.5.4.25"/>
    </reaction>
</comment>
<keyword evidence="7" id="KW-0686">Riboflavin biosynthesis</keyword>
<dbReference type="PANTHER" id="PTHR21327:SF18">
    <property type="entry name" value="3,4-DIHYDROXY-2-BUTANONE 4-PHOSPHATE SYNTHASE"/>
    <property type="match status" value="1"/>
</dbReference>
<evidence type="ECO:0000256" key="2">
    <source>
        <dbReference type="ARBA" id="ARBA00001947"/>
    </source>
</evidence>
<keyword evidence="9" id="KW-0547">Nucleotide-binding</keyword>
<evidence type="ECO:0000259" key="14">
    <source>
        <dbReference type="Pfam" id="PF00925"/>
    </source>
</evidence>
<evidence type="ECO:0000313" key="16">
    <source>
        <dbReference type="Proteomes" id="UP000663623"/>
    </source>
</evidence>
<dbReference type="SUPFAM" id="SSF142695">
    <property type="entry name" value="RibA-like"/>
    <property type="match status" value="1"/>
</dbReference>
<dbReference type="Gene3D" id="3.90.870.10">
    <property type="entry name" value="DHBP synthase"/>
    <property type="match status" value="1"/>
</dbReference>
<dbReference type="Pfam" id="PF00926">
    <property type="entry name" value="DHBP_synthase"/>
    <property type="match status" value="1"/>
</dbReference>
<dbReference type="EMBL" id="AP024480">
    <property type="protein sequence ID" value="BCS81929.1"/>
    <property type="molecule type" value="Genomic_DNA"/>
</dbReference>
<dbReference type="InterPro" id="IPR032677">
    <property type="entry name" value="GTP_cyclohydro_II"/>
</dbReference>
<dbReference type="Pfam" id="PF00925">
    <property type="entry name" value="GTP_cyclohydro2"/>
    <property type="match status" value="1"/>
</dbReference>
<keyword evidence="8" id="KW-0479">Metal-binding</keyword>
<accession>A0ABN6E959</accession>